<comment type="caution">
    <text evidence="2">The sequence shown here is derived from an EMBL/GenBank/DDBJ whole genome shotgun (WGS) entry which is preliminary data.</text>
</comment>
<feature type="compositionally biased region" description="Polar residues" evidence="1">
    <location>
        <begin position="75"/>
        <end position="85"/>
    </location>
</feature>
<evidence type="ECO:0000313" key="3">
    <source>
        <dbReference type="Proteomes" id="UP000887013"/>
    </source>
</evidence>
<sequence>MKKDGITLRKWMSSKPSVTKALSGDLKGFVQPLSVTEDKRRTVTWDFYRSDYAIHRNSIIINEATRENRERPSRLSRSQSSNTHVYCSENIQSKLLNKKFR</sequence>
<dbReference type="AlphaFoldDB" id="A0A8X6KC17"/>
<gene>
    <name evidence="2" type="ORF">NPIL_296731</name>
</gene>
<reference evidence="2" key="1">
    <citation type="submission" date="2020-08" db="EMBL/GenBank/DDBJ databases">
        <title>Multicomponent nature underlies the extraordinary mechanical properties of spider dragline silk.</title>
        <authorList>
            <person name="Kono N."/>
            <person name="Nakamura H."/>
            <person name="Mori M."/>
            <person name="Yoshida Y."/>
            <person name="Ohtoshi R."/>
            <person name="Malay A.D."/>
            <person name="Moran D.A.P."/>
            <person name="Tomita M."/>
            <person name="Numata K."/>
            <person name="Arakawa K."/>
        </authorList>
    </citation>
    <scope>NUCLEOTIDE SEQUENCE</scope>
</reference>
<protein>
    <submittedName>
        <fullName evidence="2">Uncharacterized protein</fullName>
    </submittedName>
</protein>
<feature type="region of interest" description="Disordered" evidence="1">
    <location>
        <begin position="65"/>
        <end position="85"/>
    </location>
</feature>
<accession>A0A8X6KC17</accession>
<name>A0A8X6KC17_NEPPI</name>
<evidence type="ECO:0000313" key="2">
    <source>
        <dbReference type="EMBL" id="GFS38623.1"/>
    </source>
</evidence>
<organism evidence="2 3">
    <name type="scientific">Nephila pilipes</name>
    <name type="common">Giant wood spider</name>
    <name type="synonym">Nephila maculata</name>
    <dbReference type="NCBI Taxonomy" id="299642"/>
    <lineage>
        <taxon>Eukaryota</taxon>
        <taxon>Metazoa</taxon>
        <taxon>Ecdysozoa</taxon>
        <taxon>Arthropoda</taxon>
        <taxon>Chelicerata</taxon>
        <taxon>Arachnida</taxon>
        <taxon>Araneae</taxon>
        <taxon>Araneomorphae</taxon>
        <taxon>Entelegynae</taxon>
        <taxon>Araneoidea</taxon>
        <taxon>Nephilidae</taxon>
        <taxon>Nephila</taxon>
    </lineage>
</organism>
<proteinExistence type="predicted"/>
<dbReference type="EMBL" id="BMAW01089212">
    <property type="protein sequence ID" value="GFS38623.1"/>
    <property type="molecule type" value="Genomic_DNA"/>
</dbReference>
<dbReference type="Proteomes" id="UP000887013">
    <property type="component" value="Unassembled WGS sequence"/>
</dbReference>
<evidence type="ECO:0000256" key="1">
    <source>
        <dbReference type="SAM" id="MobiDB-lite"/>
    </source>
</evidence>
<keyword evidence="3" id="KW-1185">Reference proteome</keyword>